<dbReference type="Proteomes" id="UP000297983">
    <property type="component" value="Unassembled WGS sequence"/>
</dbReference>
<dbReference type="PANTHER" id="PTHR32309:SF31">
    <property type="entry name" value="CAPSULAR EXOPOLYSACCHARIDE FAMILY"/>
    <property type="match status" value="1"/>
</dbReference>
<dbReference type="PANTHER" id="PTHR32309">
    <property type="entry name" value="TYROSINE-PROTEIN KINASE"/>
    <property type="match status" value="1"/>
</dbReference>
<feature type="region of interest" description="Disordered" evidence="1">
    <location>
        <begin position="489"/>
        <end position="523"/>
    </location>
</feature>
<dbReference type="RefSeq" id="WP_134553371.1">
    <property type="nucleotide sequence ID" value="NZ_SOHL01000030.1"/>
</dbReference>
<sequence>MSQPADGSALGLEYYGIVLRRQWRVIVGGVVLGALAAGAFLVIIPSTATATTDVTINIISTDPFNASKQASGLLDGTTETQIATSYSVAKDAAEQMGSGVSATEVRRNVEIAAVTGASIVHIAFTSPTASGAHMGADAIADAYLAYRTAQAQSKLNAILQGIEARRTALGADLADANSRISSSAPRSAGANQATSDSALITIELNTLLTQKGVLSQIDTAGGSILTTASQNDITMNPDMTQTLGAGLLAGGVLGLIAAFAINPRDQRLRNALEVSRATNFPVLADIRSKSASIPESRGTLELLRTARERILTDLPINTQVIAIFDDTGGRFPSDIPINLAVVLAQSGLTTHLILPRSSGVFSTTLHTNLDLIEPSPDESGVTYRSRISHNLDATFPTASGRASDLDLDLDLEVSKFIRKRVDELRTEELYFLVVDRAAPRSSVLAALRLSEAAIVVVGLRHSKVDGVADIVTESARLGTAFLGTITVPQERSLPAPNGSTAPDMHDRKSSDADSRAVSSPAQK</sequence>
<dbReference type="InterPro" id="IPR050445">
    <property type="entry name" value="Bact_polysacc_biosynth/exp"/>
</dbReference>
<keyword evidence="4" id="KW-1185">Reference proteome</keyword>
<proteinExistence type="predicted"/>
<keyword evidence="2" id="KW-1133">Transmembrane helix</keyword>
<evidence type="ECO:0000256" key="1">
    <source>
        <dbReference type="SAM" id="MobiDB-lite"/>
    </source>
</evidence>
<protein>
    <recommendedName>
        <fullName evidence="5">Polysaccharide chain length determinant N-terminal domain-containing protein</fullName>
    </recommendedName>
</protein>
<feature type="compositionally biased region" description="Basic and acidic residues" evidence="1">
    <location>
        <begin position="503"/>
        <end position="514"/>
    </location>
</feature>
<evidence type="ECO:0008006" key="5">
    <source>
        <dbReference type="Google" id="ProtNLM"/>
    </source>
</evidence>
<gene>
    <name evidence="3" type="ORF">E3T50_15950</name>
</gene>
<feature type="transmembrane region" description="Helical" evidence="2">
    <location>
        <begin position="25"/>
        <end position="44"/>
    </location>
</feature>
<reference evidence="3 4" key="1">
    <citation type="submission" date="2019-03" db="EMBL/GenBank/DDBJ databases">
        <title>Genomics of glacier-inhabiting Cryobacterium strains.</title>
        <authorList>
            <person name="Liu Q."/>
            <person name="Xin Y.-H."/>
        </authorList>
    </citation>
    <scope>NUCLEOTIDE SEQUENCE [LARGE SCALE GENOMIC DNA]</scope>
    <source>
        <strain evidence="3 4">Hz16</strain>
    </source>
</reference>
<keyword evidence="2" id="KW-0812">Transmembrane</keyword>
<organism evidence="3 4">
    <name type="scientific">Cryobacterium gelidum</name>
    <dbReference type="NCBI Taxonomy" id="1259164"/>
    <lineage>
        <taxon>Bacteria</taxon>
        <taxon>Bacillati</taxon>
        <taxon>Actinomycetota</taxon>
        <taxon>Actinomycetes</taxon>
        <taxon>Micrococcales</taxon>
        <taxon>Microbacteriaceae</taxon>
        <taxon>Cryobacterium</taxon>
    </lineage>
</organism>
<feature type="transmembrane region" description="Helical" evidence="2">
    <location>
        <begin position="243"/>
        <end position="261"/>
    </location>
</feature>
<accession>A0A4R9ANM9</accession>
<dbReference type="AlphaFoldDB" id="A0A4R9ANM9"/>
<evidence type="ECO:0000313" key="3">
    <source>
        <dbReference type="EMBL" id="TFD66680.1"/>
    </source>
</evidence>
<keyword evidence="2" id="KW-0472">Membrane</keyword>
<name>A0A4R9ANM9_9MICO</name>
<dbReference type="EMBL" id="SOHL01000030">
    <property type="protein sequence ID" value="TFD66680.1"/>
    <property type="molecule type" value="Genomic_DNA"/>
</dbReference>
<evidence type="ECO:0000313" key="4">
    <source>
        <dbReference type="Proteomes" id="UP000297983"/>
    </source>
</evidence>
<comment type="caution">
    <text evidence="3">The sequence shown here is derived from an EMBL/GenBank/DDBJ whole genome shotgun (WGS) entry which is preliminary data.</text>
</comment>
<evidence type="ECO:0000256" key="2">
    <source>
        <dbReference type="SAM" id="Phobius"/>
    </source>
</evidence>